<keyword evidence="6" id="KW-1185">Reference proteome</keyword>
<dbReference type="EMBL" id="CP012678">
    <property type="protein sequence ID" value="ALF60230.1"/>
    <property type="molecule type" value="Genomic_DNA"/>
</dbReference>
<dbReference type="GO" id="GO:0050385">
    <property type="term" value="F:ureidoglycolate lyase activity"/>
    <property type="evidence" value="ECO:0007669"/>
    <property type="project" value="UniProtKB-EC"/>
</dbReference>
<gene>
    <name evidence="5" type="ORF">AOC03_09430</name>
</gene>
<evidence type="ECO:0000256" key="1">
    <source>
        <dbReference type="ARBA" id="ARBA00011738"/>
    </source>
</evidence>
<dbReference type="PIRSF" id="PIRSF017306">
    <property type="entry name" value="Ureidogly_hydro"/>
    <property type="match status" value="1"/>
</dbReference>
<accession>A0A0M5MJS7</accession>
<dbReference type="CDD" id="cd20298">
    <property type="entry name" value="cupin_UAH"/>
    <property type="match status" value="1"/>
</dbReference>
<comment type="catalytic activity">
    <reaction evidence="4">
        <text>(S)-ureidoglycolate = urea + glyoxylate</text>
        <dbReference type="Rhea" id="RHEA:11304"/>
        <dbReference type="ChEBI" id="CHEBI:16199"/>
        <dbReference type="ChEBI" id="CHEBI:36655"/>
        <dbReference type="ChEBI" id="CHEBI:57296"/>
        <dbReference type="EC" id="4.3.2.3"/>
    </reaction>
</comment>
<dbReference type="PANTHER" id="PTHR21221:SF1">
    <property type="entry name" value="UREIDOGLYCOLATE LYASE"/>
    <property type="match status" value="1"/>
</dbReference>
<dbReference type="AlphaFoldDB" id="A0A0M5MJS7"/>
<comment type="subunit">
    <text evidence="1">Homodimer.</text>
</comment>
<evidence type="ECO:0000256" key="3">
    <source>
        <dbReference type="ARBA" id="ARBA00023239"/>
    </source>
</evidence>
<dbReference type="SUPFAM" id="SSF51182">
    <property type="entry name" value="RmlC-like cupins"/>
    <property type="match status" value="1"/>
</dbReference>
<dbReference type="Gene3D" id="2.60.120.480">
    <property type="entry name" value="Ureidoglycolate hydrolase"/>
    <property type="match status" value="1"/>
</dbReference>
<name>A0A0M5MJS7_9GAMM</name>
<dbReference type="InterPro" id="IPR047233">
    <property type="entry name" value="UAH_cupin"/>
</dbReference>
<keyword evidence="3" id="KW-0456">Lyase</keyword>
<dbReference type="Pfam" id="PF04115">
    <property type="entry name" value="Ureidogly_lyase"/>
    <property type="match status" value="1"/>
</dbReference>
<dbReference type="STRING" id="45610.AOC03_09430"/>
<reference evidence="5 6" key="1">
    <citation type="submission" date="2015-09" db="EMBL/GenBank/DDBJ databases">
        <title>Complete genome of Psychrobacter urativorans R10.10B.</title>
        <authorList>
            <person name="See-Too W.S."/>
            <person name="Chan K.G."/>
        </authorList>
    </citation>
    <scope>NUCLEOTIDE SEQUENCE [LARGE SCALE GENOMIC DNA]</scope>
    <source>
        <strain evidence="5 6">R10.10B</strain>
    </source>
</reference>
<dbReference type="Proteomes" id="UP000059847">
    <property type="component" value="Chromosome"/>
</dbReference>
<dbReference type="InterPro" id="IPR024060">
    <property type="entry name" value="Ureidoglycolate_lyase_dom_sf"/>
</dbReference>
<dbReference type="KEGG" id="pur:AOC03_09430"/>
<dbReference type="PANTHER" id="PTHR21221">
    <property type="entry name" value="UREIDOGLYCOLATE HYDROLASE"/>
    <property type="match status" value="1"/>
</dbReference>
<evidence type="ECO:0000256" key="2">
    <source>
        <dbReference type="ARBA" id="ARBA00022631"/>
    </source>
</evidence>
<dbReference type="GO" id="GO:0000256">
    <property type="term" value="P:allantoin catabolic process"/>
    <property type="evidence" value="ECO:0007669"/>
    <property type="project" value="InterPro"/>
</dbReference>
<dbReference type="GO" id="GO:0006144">
    <property type="term" value="P:purine nucleobase metabolic process"/>
    <property type="evidence" value="ECO:0007669"/>
    <property type="project" value="UniProtKB-KW"/>
</dbReference>
<dbReference type="OrthoDB" id="9804602at2"/>
<sequence length="186" mass="20836">MKTTIIAKPLTKAAFAPYGSVIEPYDDQEKCPENSWDINRGYACRHNAISKVSHDGGEVGFSIFRTKRRDCPITLSVMEYHPFGTQAFFSINSTDYIVVVAKAGEPPKSADDLEVFYAHSYQGVQYDANVWHHPLLALKADCDFLVVDRINGDGNNCYEFEIDDWEVCVDVSAEQAKSERAKANTV</sequence>
<organism evidence="5 6">
    <name type="scientific">Psychrobacter urativorans</name>
    <dbReference type="NCBI Taxonomy" id="45610"/>
    <lineage>
        <taxon>Bacteria</taxon>
        <taxon>Pseudomonadati</taxon>
        <taxon>Pseudomonadota</taxon>
        <taxon>Gammaproteobacteria</taxon>
        <taxon>Moraxellales</taxon>
        <taxon>Moraxellaceae</taxon>
        <taxon>Psychrobacter</taxon>
    </lineage>
</organism>
<dbReference type="RefSeq" id="WP_062535411.1">
    <property type="nucleotide sequence ID" value="NZ_CP012678.1"/>
</dbReference>
<dbReference type="InterPro" id="IPR011051">
    <property type="entry name" value="RmlC_Cupin_sf"/>
</dbReference>
<dbReference type="GO" id="GO:0004848">
    <property type="term" value="F:ureidoglycolate hydrolase activity"/>
    <property type="evidence" value="ECO:0007669"/>
    <property type="project" value="InterPro"/>
</dbReference>
<evidence type="ECO:0000313" key="6">
    <source>
        <dbReference type="Proteomes" id="UP000059847"/>
    </source>
</evidence>
<protein>
    <submittedName>
        <fullName evidence="5">Ureidoglycolate hydrolase</fullName>
    </submittedName>
</protein>
<dbReference type="InterPro" id="IPR007247">
    <property type="entry name" value="Ureidogly_lyase"/>
</dbReference>
<keyword evidence="5" id="KW-0378">Hydrolase</keyword>
<keyword evidence="2" id="KW-0659">Purine metabolism</keyword>
<evidence type="ECO:0000313" key="5">
    <source>
        <dbReference type="EMBL" id="ALF60230.1"/>
    </source>
</evidence>
<evidence type="ECO:0000256" key="4">
    <source>
        <dbReference type="ARBA" id="ARBA00047684"/>
    </source>
</evidence>
<proteinExistence type="predicted"/>